<sequence>MRVCTQLHIHLVSLNKLQEHCVSSIISCVRICAFPEHVKEATSTLFSALRPRGYSRCFLRSIKAEVGITFKDKYNTISTQPSGLTLVPLITTYSKDLGSLLGDLRSNFEGARADSDALRQCRLISTYRRNKNLKDLLVHTNFNKKTPNREAPRVSEVGFIRLPHIFNPFSRAGANLGQALTPNTKNAVYAVRCRACHRLYVMETRNEISLRIKQHIYKINSSDGTTFYMHILNGPDKVQSLGLESNRDCTVQRQAAERRWIHRLKTIDPDGLNERYR</sequence>
<proteinExistence type="predicted"/>
<protein>
    <recommendedName>
        <fullName evidence="3">GIY-YIG domain-containing protein</fullName>
    </recommendedName>
</protein>
<evidence type="ECO:0008006" key="3">
    <source>
        <dbReference type="Google" id="ProtNLM"/>
    </source>
</evidence>
<evidence type="ECO:0000313" key="2">
    <source>
        <dbReference type="Proteomes" id="UP000518266"/>
    </source>
</evidence>
<dbReference type="EMBL" id="JAAKFY010000023">
    <property type="protein sequence ID" value="KAF3837287.1"/>
    <property type="molecule type" value="Genomic_DNA"/>
</dbReference>
<organism evidence="1 2">
    <name type="scientific">Dissostichus mawsoni</name>
    <name type="common">Antarctic cod</name>
    <dbReference type="NCBI Taxonomy" id="36200"/>
    <lineage>
        <taxon>Eukaryota</taxon>
        <taxon>Metazoa</taxon>
        <taxon>Chordata</taxon>
        <taxon>Craniata</taxon>
        <taxon>Vertebrata</taxon>
        <taxon>Euteleostomi</taxon>
        <taxon>Actinopterygii</taxon>
        <taxon>Neopterygii</taxon>
        <taxon>Teleostei</taxon>
        <taxon>Neoteleostei</taxon>
        <taxon>Acanthomorphata</taxon>
        <taxon>Eupercaria</taxon>
        <taxon>Perciformes</taxon>
        <taxon>Notothenioidei</taxon>
        <taxon>Nototheniidae</taxon>
        <taxon>Dissostichus</taxon>
    </lineage>
</organism>
<name>A0A7J5XL34_DISMA</name>
<comment type="caution">
    <text evidence="1">The sequence shown here is derived from an EMBL/GenBank/DDBJ whole genome shotgun (WGS) entry which is preliminary data.</text>
</comment>
<gene>
    <name evidence="1" type="ORF">F7725_004751</name>
</gene>
<reference evidence="1 2" key="1">
    <citation type="submission" date="2020-03" db="EMBL/GenBank/DDBJ databases">
        <title>Dissostichus mawsoni Genome sequencing and assembly.</title>
        <authorList>
            <person name="Park H."/>
        </authorList>
    </citation>
    <scope>NUCLEOTIDE SEQUENCE [LARGE SCALE GENOMIC DNA]</scope>
    <source>
        <strain evidence="1">DM0001</strain>
        <tissue evidence="1">Muscle</tissue>
    </source>
</reference>
<dbReference type="AlphaFoldDB" id="A0A7J5XL34"/>
<dbReference type="Proteomes" id="UP000518266">
    <property type="component" value="Unassembled WGS sequence"/>
</dbReference>
<keyword evidence="2" id="KW-1185">Reference proteome</keyword>
<evidence type="ECO:0000313" key="1">
    <source>
        <dbReference type="EMBL" id="KAF3837287.1"/>
    </source>
</evidence>
<dbReference type="OrthoDB" id="8946688at2759"/>
<accession>A0A7J5XL34</accession>